<protein>
    <recommendedName>
        <fullName evidence="4">Inhibitor of pro-sigmaK processing BofA</fullName>
    </recommendedName>
</protein>
<keyword evidence="1" id="KW-0472">Membrane</keyword>
<dbReference type="Proteomes" id="UP000007652">
    <property type="component" value="Unassembled WGS sequence"/>
</dbReference>
<keyword evidence="3" id="KW-1185">Reference proteome</keyword>
<keyword evidence="1" id="KW-0812">Transmembrane</keyword>
<keyword evidence="1" id="KW-1133">Transmembrane helix</keyword>
<organism evidence="2 3">
    <name type="scientific">Caloramator australicus RC3</name>
    <dbReference type="NCBI Taxonomy" id="857293"/>
    <lineage>
        <taxon>Bacteria</taxon>
        <taxon>Bacillati</taxon>
        <taxon>Bacillota</taxon>
        <taxon>Clostridia</taxon>
        <taxon>Eubacteriales</taxon>
        <taxon>Clostridiaceae</taxon>
        <taxon>Caloramator</taxon>
    </lineage>
</organism>
<evidence type="ECO:0000313" key="2">
    <source>
        <dbReference type="EMBL" id="CCJ34371.1"/>
    </source>
</evidence>
<dbReference type="AlphaFoldDB" id="I7LHY0"/>
<accession>I7LHY0</accession>
<dbReference type="EMBL" id="CAKP01000120">
    <property type="protein sequence ID" value="CCJ34371.1"/>
    <property type="molecule type" value="Genomic_DNA"/>
</dbReference>
<proteinExistence type="predicted"/>
<feature type="transmembrane region" description="Helical" evidence="1">
    <location>
        <begin position="6"/>
        <end position="23"/>
    </location>
</feature>
<evidence type="ECO:0000256" key="1">
    <source>
        <dbReference type="SAM" id="Phobius"/>
    </source>
</evidence>
<feature type="transmembrane region" description="Helical" evidence="1">
    <location>
        <begin position="68"/>
        <end position="88"/>
    </location>
</feature>
<dbReference type="Pfam" id="PF07441">
    <property type="entry name" value="BofA"/>
    <property type="match status" value="1"/>
</dbReference>
<sequence length="91" mass="10158">MLNIDQSIIYYLGVVIFLILLVLSMKLKKLIIFKIILKTAIGGLIVFALNILLNLFQTAIPLNLITSFLVGVLGIPGLLLIFLIKYIVYPL</sequence>
<dbReference type="InterPro" id="IPR010001">
    <property type="entry name" value="BofA"/>
</dbReference>
<dbReference type="STRING" id="857293.CAAU_2287"/>
<comment type="caution">
    <text evidence="2">The sequence shown here is derived from an EMBL/GenBank/DDBJ whole genome shotgun (WGS) entry which is preliminary data.</text>
</comment>
<feature type="transmembrane region" description="Helical" evidence="1">
    <location>
        <begin position="35"/>
        <end position="56"/>
    </location>
</feature>
<gene>
    <name evidence="2" type="ORF">CAAU_2287</name>
</gene>
<reference evidence="2 3" key="1">
    <citation type="journal article" date="2011" name="J. Bacteriol.">
        <title>Draft genome sequence of Caloramator australicus strain RC3T, a thermoanaerobe from the Great Artesian Basin of Australia.</title>
        <authorList>
            <person name="Ogg C.D."/>
            <person name="Patel B.K.C."/>
        </authorList>
    </citation>
    <scope>NUCLEOTIDE SEQUENCE [LARGE SCALE GENOMIC DNA]</scope>
    <source>
        <strain evidence="2 3">RC3</strain>
    </source>
</reference>
<name>I7LHY0_9CLOT</name>
<evidence type="ECO:0000313" key="3">
    <source>
        <dbReference type="Proteomes" id="UP000007652"/>
    </source>
</evidence>
<evidence type="ECO:0008006" key="4">
    <source>
        <dbReference type="Google" id="ProtNLM"/>
    </source>
</evidence>